<dbReference type="HAMAP" id="MF_03154">
    <property type="entry name" value="Salvage_MtnD_euk"/>
    <property type="match status" value="1"/>
</dbReference>
<keyword evidence="5 11" id="KW-0479">Metal-binding</keyword>
<keyword evidence="10 11" id="KW-0539">Nucleus</keyword>
<comment type="subcellular location">
    <subcellularLocation>
        <location evidence="11">Cytoplasm</location>
    </subcellularLocation>
    <subcellularLocation>
        <location evidence="11">Nucleus</location>
    </subcellularLocation>
</comment>
<dbReference type="Gene3D" id="2.60.120.10">
    <property type="entry name" value="Jelly Rolls"/>
    <property type="match status" value="1"/>
</dbReference>
<feature type="binding site" evidence="11">
    <location>
        <position position="87"/>
    </location>
    <ligand>
        <name>Ni(2+)</name>
        <dbReference type="ChEBI" id="CHEBI:49786"/>
        <note>for nickel-dependent acireductone dioxygenase activity</note>
    </ligand>
</feature>
<evidence type="ECO:0000256" key="9">
    <source>
        <dbReference type="ARBA" id="ARBA00023167"/>
    </source>
</evidence>
<evidence type="ECO:0000256" key="2">
    <source>
        <dbReference type="ARBA" id="ARBA00022490"/>
    </source>
</evidence>
<comment type="function">
    <text evidence="11">Catalyzes 2 different reactions between oxygen and the acireductone 1,2-dihydroxy-3-keto-5-methylthiopentene (DHK-MTPene) depending upon the metal bound in the active site. Fe-containing acireductone dioxygenase (Fe-ARD) produces formate and 2-keto-4-methylthiobutyrate (KMTB), the alpha-ketoacid precursor of methionine in the methionine recycle pathway. Ni-containing acireductone dioxygenase (Ni-ARD) produces methylthiopropionate, carbon monoxide and formate, and does not lie on the methionine recycle pathway.</text>
</comment>
<accession>A0AAN8F7V2</accession>
<keyword evidence="13" id="KW-1185">Reference proteome</keyword>
<dbReference type="EC" id="1.13.11.53" evidence="11"/>
<dbReference type="AlphaFoldDB" id="A0AAN8F7V2"/>
<dbReference type="InterPro" id="IPR011051">
    <property type="entry name" value="RmlC_Cupin_sf"/>
</dbReference>
<dbReference type="GO" id="GO:0010309">
    <property type="term" value="F:acireductone dioxygenase [iron(II)-requiring] activity"/>
    <property type="evidence" value="ECO:0007669"/>
    <property type="project" value="UniProtKB-UniRule"/>
</dbReference>
<protein>
    <recommendedName>
        <fullName evidence="11">Acireductone dioxygenase</fullName>
    </recommendedName>
    <alternativeName>
        <fullName evidence="11">Acireductone dioxygenase (Fe(2+)-requiring)</fullName>
        <shortName evidence="11">ARD'</shortName>
        <shortName evidence="11">Fe-ARD</shortName>
        <ecNumber evidence="11">1.13.11.54</ecNumber>
    </alternativeName>
    <alternativeName>
        <fullName evidence="11">Acireductone dioxygenase (Ni(2+)-requiring)</fullName>
        <shortName evidence="11">ARD</shortName>
        <shortName evidence="11">Ni-ARD</shortName>
        <ecNumber evidence="11">1.13.11.53</ecNumber>
    </alternativeName>
</protein>
<evidence type="ECO:0000256" key="1">
    <source>
        <dbReference type="ARBA" id="ARBA00000428"/>
    </source>
</evidence>
<name>A0AAN8F7V2_TRICO</name>
<evidence type="ECO:0000313" key="13">
    <source>
        <dbReference type="Proteomes" id="UP001331761"/>
    </source>
</evidence>
<evidence type="ECO:0000256" key="7">
    <source>
        <dbReference type="ARBA" id="ARBA00023002"/>
    </source>
</evidence>
<evidence type="ECO:0000256" key="6">
    <source>
        <dbReference type="ARBA" id="ARBA00022964"/>
    </source>
</evidence>
<evidence type="ECO:0000256" key="5">
    <source>
        <dbReference type="ARBA" id="ARBA00022723"/>
    </source>
</evidence>
<reference evidence="12 13" key="1">
    <citation type="submission" date="2019-10" db="EMBL/GenBank/DDBJ databases">
        <title>Assembly and Annotation for the nematode Trichostrongylus colubriformis.</title>
        <authorList>
            <person name="Martin J."/>
        </authorList>
    </citation>
    <scope>NUCLEOTIDE SEQUENCE [LARGE SCALE GENOMIC DNA]</scope>
    <source>
        <strain evidence="12">G859</strain>
        <tissue evidence="12">Whole worm</tissue>
    </source>
</reference>
<keyword evidence="2 11" id="KW-0963">Cytoplasm</keyword>
<feature type="binding site" evidence="11">
    <location>
        <position position="89"/>
    </location>
    <ligand>
        <name>Fe(2+)</name>
        <dbReference type="ChEBI" id="CHEBI:29033"/>
        <note>for iron-dependent acireductone dioxygenase activity</note>
    </ligand>
</feature>
<dbReference type="GO" id="GO:0010308">
    <property type="term" value="F:acireductone dioxygenase (Ni2+-requiring) activity"/>
    <property type="evidence" value="ECO:0007669"/>
    <property type="project" value="UniProtKB-UniRule"/>
</dbReference>
<dbReference type="PANTHER" id="PTHR23418">
    <property type="entry name" value="ACIREDUCTONE DIOXYGENASE"/>
    <property type="match status" value="1"/>
</dbReference>
<feature type="binding site" evidence="11">
    <location>
        <position position="89"/>
    </location>
    <ligand>
        <name>Ni(2+)</name>
        <dbReference type="ChEBI" id="CHEBI:49786"/>
        <note>for nickel-dependent acireductone dioxygenase activity</note>
    </ligand>
</feature>
<comment type="catalytic activity">
    <reaction evidence="11">
        <text>1,2-dihydroxy-5-(methylsulfanyl)pent-1-en-3-one + O2 = 3-(methylsulfanyl)propanoate + CO + formate + 2 H(+)</text>
        <dbReference type="Rhea" id="RHEA:14161"/>
        <dbReference type="ChEBI" id="CHEBI:15378"/>
        <dbReference type="ChEBI" id="CHEBI:15379"/>
        <dbReference type="ChEBI" id="CHEBI:15740"/>
        <dbReference type="ChEBI" id="CHEBI:17245"/>
        <dbReference type="ChEBI" id="CHEBI:49016"/>
        <dbReference type="ChEBI" id="CHEBI:49252"/>
        <dbReference type="EC" id="1.13.11.53"/>
    </reaction>
</comment>
<dbReference type="InterPro" id="IPR004313">
    <property type="entry name" value="ARD"/>
</dbReference>
<feature type="binding site" evidence="11">
    <location>
        <position position="93"/>
    </location>
    <ligand>
        <name>Ni(2+)</name>
        <dbReference type="ChEBI" id="CHEBI:49786"/>
        <note>for nickel-dependent acireductone dioxygenase activity</note>
    </ligand>
</feature>
<dbReference type="CDD" id="cd02232">
    <property type="entry name" value="cupin_ARD"/>
    <property type="match status" value="1"/>
</dbReference>
<evidence type="ECO:0000256" key="10">
    <source>
        <dbReference type="ARBA" id="ARBA00023242"/>
    </source>
</evidence>
<dbReference type="FunFam" id="2.60.120.10:FF:000099">
    <property type="entry name" value="1,2-dihydroxy-3-keto-5-methylthiopentene dioxygenase"/>
    <property type="match status" value="1"/>
</dbReference>
<dbReference type="GO" id="GO:0005737">
    <property type="term" value="C:cytoplasm"/>
    <property type="evidence" value="ECO:0007669"/>
    <property type="project" value="UniProtKB-SubCell"/>
</dbReference>
<dbReference type="Proteomes" id="UP001331761">
    <property type="component" value="Unassembled WGS sequence"/>
</dbReference>
<dbReference type="Pfam" id="PF03079">
    <property type="entry name" value="ARD"/>
    <property type="match status" value="1"/>
</dbReference>
<evidence type="ECO:0000256" key="8">
    <source>
        <dbReference type="ARBA" id="ARBA00023004"/>
    </source>
</evidence>
<feature type="binding site" evidence="11">
    <location>
        <position position="93"/>
    </location>
    <ligand>
        <name>Fe(2+)</name>
        <dbReference type="ChEBI" id="CHEBI:29033"/>
        <note>for iron-dependent acireductone dioxygenase activity</note>
    </ligand>
</feature>
<dbReference type="GO" id="GO:0005634">
    <property type="term" value="C:nucleus"/>
    <property type="evidence" value="ECO:0007669"/>
    <property type="project" value="UniProtKB-SubCell"/>
</dbReference>
<evidence type="ECO:0000256" key="3">
    <source>
        <dbReference type="ARBA" id="ARBA00022596"/>
    </source>
</evidence>
<comment type="pathway">
    <text evidence="11">Amino-acid biosynthesis; L-methionine biosynthesis via salvage pathway; L-methionine from S-methyl-5-thio-alpha-D-ribose 1-phosphate: step 5/6.</text>
</comment>
<evidence type="ECO:0000256" key="11">
    <source>
        <dbReference type="HAMAP-Rule" id="MF_03154"/>
    </source>
</evidence>
<keyword evidence="9 11" id="KW-0486">Methionine biosynthesis</keyword>
<dbReference type="SUPFAM" id="SSF51182">
    <property type="entry name" value="RmlC-like cupins"/>
    <property type="match status" value="1"/>
</dbReference>
<organism evidence="12 13">
    <name type="scientific">Trichostrongylus colubriformis</name>
    <name type="common">Black scour worm</name>
    <dbReference type="NCBI Taxonomy" id="6319"/>
    <lineage>
        <taxon>Eukaryota</taxon>
        <taxon>Metazoa</taxon>
        <taxon>Ecdysozoa</taxon>
        <taxon>Nematoda</taxon>
        <taxon>Chromadorea</taxon>
        <taxon>Rhabditida</taxon>
        <taxon>Rhabditina</taxon>
        <taxon>Rhabditomorpha</taxon>
        <taxon>Strongyloidea</taxon>
        <taxon>Trichostrongylidae</taxon>
        <taxon>Trichostrongylus</taxon>
    </lineage>
</organism>
<sequence>MESPAYFMGIVQDQRDHCRLAPNRDATMSDLNKIGVKLSTVDMSPGWEARLDELAREYQMRNRDEVHISRATMPDFDAKLKTFFEEHLHSDAEVRFIKAGTGFFDVRSAEDEWIRIPVKSGDFMFLPAGIYHRFTTDRNEDLVAIRLFKTAPKWEAFNRCDNGDSIEERKSYLKNIAAQNSQ</sequence>
<evidence type="ECO:0000256" key="4">
    <source>
        <dbReference type="ARBA" id="ARBA00022605"/>
    </source>
</evidence>
<keyword evidence="6 11" id="KW-0223">Dioxygenase</keyword>
<feature type="binding site" evidence="11">
    <location>
        <position position="132"/>
    </location>
    <ligand>
        <name>Ni(2+)</name>
        <dbReference type="ChEBI" id="CHEBI:49786"/>
        <note>for nickel-dependent acireductone dioxygenase activity</note>
    </ligand>
</feature>
<evidence type="ECO:0000313" key="12">
    <source>
        <dbReference type="EMBL" id="KAK5966658.1"/>
    </source>
</evidence>
<dbReference type="InterPro" id="IPR027496">
    <property type="entry name" value="ARD_euk"/>
</dbReference>
<keyword evidence="8 11" id="KW-0408">Iron</keyword>
<gene>
    <name evidence="12" type="ORF">GCK32_017542</name>
</gene>
<comment type="cofactor">
    <cofactor evidence="11">
        <name>Fe(2+)</name>
        <dbReference type="ChEBI" id="CHEBI:29033"/>
    </cofactor>
    <cofactor evidence="11">
        <name>Ni(2+)</name>
        <dbReference type="ChEBI" id="CHEBI:49786"/>
    </cofactor>
    <text evidence="11">Binds either 1 Fe or Ni cation per monomer. Iron-binding promotes an acireductone dioxygenase reaction producing 2-keto-4-methylthiobutyrate, while nickel-binding promotes an acireductone dioxygenase reaction producing 3-(methylsulfanyl)propanoate.</text>
</comment>
<dbReference type="EC" id="1.13.11.54" evidence="11"/>
<feature type="binding site" evidence="11">
    <location>
        <position position="87"/>
    </location>
    <ligand>
        <name>Fe(2+)</name>
        <dbReference type="ChEBI" id="CHEBI:29033"/>
        <note>for iron-dependent acireductone dioxygenase activity</note>
    </ligand>
</feature>
<keyword evidence="3 11" id="KW-0533">Nickel</keyword>
<comment type="similarity">
    <text evidence="11">Belongs to the acireductone dioxygenase (ARD) family.</text>
</comment>
<keyword evidence="4 11" id="KW-0028">Amino-acid biosynthesis</keyword>
<proteinExistence type="inferred from homology"/>
<comment type="caution">
    <text evidence="12">The sequence shown here is derived from an EMBL/GenBank/DDBJ whole genome shotgun (WGS) entry which is preliminary data.</text>
</comment>
<dbReference type="GO" id="GO:0016151">
    <property type="term" value="F:nickel cation binding"/>
    <property type="evidence" value="ECO:0007669"/>
    <property type="project" value="UniProtKB-UniRule"/>
</dbReference>
<dbReference type="InterPro" id="IPR014710">
    <property type="entry name" value="RmlC-like_jellyroll"/>
</dbReference>
<dbReference type="PANTHER" id="PTHR23418:SF0">
    <property type="entry name" value="ACIREDUCTONE DIOXYGENASE"/>
    <property type="match status" value="1"/>
</dbReference>
<dbReference type="GO" id="GO:0005506">
    <property type="term" value="F:iron ion binding"/>
    <property type="evidence" value="ECO:0007669"/>
    <property type="project" value="UniProtKB-UniRule"/>
</dbReference>
<keyword evidence="7 11" id="KW-0560">Oxidoreductase</keyword>
<dbReference type="GO" id="GO:0019509">
    <property type="term" value="P:L-methionine salvage from methylthioadenosine"/>
    <property type="evidence" value="ECO:0007669"/>
    <property type="project" value="UniProtKB-UniRule"/>
</dbReference>
<comment type="catalytic activity">
    <reaction evidence="1 11">
        <text>1,2-dihydroxy-5-(methylsulfanyl)pent-1-en-3-one + O2 = 4-methylsulfanyl-2-oxobutanoate + formate + 2 H(+)</text>
        <dbReference type="Rhea" id="RHEA:24504"/>
        <dbReference type="ChEBI" id="CHEBI:15378"/>
        <dbReference type="ChEBI" id="CHEBI:15379"/>
        <dbReference type="ChEBI" id="CHEBI:15740"/>
        <dbReference type="ChEBI" id="CHEBI:16723"/>
        <dbReference type="ChEBI" id="CHEBI:49252"/>
        <dbReference type="EC" id="1.13.11.54"/>
    </reaction>
</comment>
<dbReference type="EMBL" id="WIXE01023272">
    <property type="protein sequence ID" value="KAK5966658.1"/>
    <property type="molecule type" value="Genomic_DNA"/>
</dbReference>
<feature type="binding site" evidence="11">
    <location>
        <position position="132"/>
    </location>
    <ligand>
        <name>Fe(2+)</name>
        <dbReference type="ChEBI" id="CHEBI:29033"/>
        <note>for iron-dependent acireductone dioxygenase activity</note>
    </ligand>
</feature>